<gene>
    <name evidence="1" type="ORF">BT96DRAFT_978234</name>
</gene>
<dbReference type="EMBL" id="ML769540">
    <property type="protein sequence ID" value="KAE9394925.1"/>
    <property type="molecule type" value="Genomic_DNA"/>
</dbReference>
<protein>
    <submittedName>
        <fullName evidence="1">Uncharacterized protein</fullName>
    </submittedName>
</protein>
<organism evidence="1 2">
    <name type="scientific">Gymnopus androsaceus JB14</name>
    <dbReference type="NCBI Taxonomy" id="1447944"/>
    <lineage>
        <taxon>Eukaryota</taxon>
        <taxon>Fungi</taxon>
        <taxon>Dikarya</taxon>
        <taxon>Basidiomycota</taxon>
        <taxon>Agaricomycotina</taxon>
        <taxon>Agaricomycetes</taxon>
        <taxon>Agaricomycetidae</taxon>
        <taxon>Agaricales</taxon>
        <taxon>Marasmiineae</taxon>
        <taxon>Omphalotaceae</taxon>
        <taxon>Gymnopus</taxon>
    </lineage>
</organism>
<evidence type="ECO:0000313" key="2">
    <source>
        <dbReference type="Proteomes" id="UP000799118"/>
    </source>
</evidence>
<proteinExistence type="predicted"/>
<name>A0A6A4HCW0_9AGAR</name>
<keyword evidence="2" id="KW-1185">Reference proteome</keyword>
<evidence type="ECO:0000313" key="1">
    <source>
        <dbReference type="EMBL" id="KAE9394925.1"/>
    </source>
</evidence>
<dbReference type="Proteomes" id="UP000799118">
    <property type="component" value="Unassembled WGS sequence"/>
</dbReference>
<reference evidence="1" key="1">
    <citation type="journal article" date="2019" name="Environ. Microbiol.">
        <title>Fungal ecological strategies reflected in gene transcription - a case study of two litter decomposers.</title>
        <authorList>
            <person name="Barbi F."/>
            <person name="Kohler A."/>
            <person name="Barry K."/>
            <person name="Baskaran P."/>
            <person name="Daum C."/>
            <person name="Fauchery L."/>
            <person name="Ihrmark K."/>
            <person name="Kuo A."/>
            <person name="LaButti K."/>
            <person name="Lipzen A."/>
            <person name="Morin E."/>
            <person name="Grigoriev I.V."/>
            <person name="Henrissat B."/>
            <person name="Lindahl B."/>
            <person name="Martin F."/>
        </authorList>
    </citation>
    <scope>NUCLEOTIDE SEQUENCE</scope>
    <source>
        <strain evidence="1">JB14</strain>
    </source>
</reference>
<dbReference type="OrthoDB" id="2104739at2759"/>
<accession>A0A6A4HCW0</accession>
<dbReference type="AlphaFoldDB" id="A0A6A4HCW0"/>
<sequence>MAVELPPNPYDHSLHPEIYAAYNHCLELECRDLWAVYEEEADDFLIQPLTELSPKVVARCLGQTLLNAPSDKARNFFANDINSCDSLGKLASLAHLVLEGMICLFYKPKGLVPAEPQQCLYRRSFTAQAIAQANNEPLVERNANILVRVRDNHRCIISNHVDTCAALDGITSWAVNEHTSDTEVAHILSPSLIKNIIKNIGDPEEGVIEDRAKIKRREWASAIVTIIEHYADISIAQELSGAQVHRAENSFTLSVALHGLFNSFYVALSPVPDPDSPTSIVHGSNSIVLTDHTDGRVPMPNPRYFELHNICAKVMHLSGAAEVVGKLLWDLKEIDVLAEDGSNAAQLSSALPMAIG</sequence>